<dbReference type="Pfam" id="PF00512">
    <property type="entry name" value="HisKA"/>
    <property type="match status" value="1"/>
</dbReference>
<proteinExistence type="predicted"/>
<dbReference type="Pfam" id="PF00582">
    <property type="entry name" value="Usp"/>
    <property type="match status" value="1"/>
</dbReference>
<keyword evidence="9 17" id="KW-0418">Kinase</keyword>
<evidence type="ECO:0000256" key="15">
    <source>
        <dbReference type="SAM" id="Phobius"/>
    </source>
</evidence>
<dbReference type="Gene3D" id="3.40.50.300">
    <property type="entry name" value="P-loop containing nucleotide triphosphate hydrolases"/>
    <property type="match status" value="1"/>
</dbReference>
<dbReference type="InterPro" id="IPR003852">
    <property type="entry name" value="Sig_transdc_His_kinase_KdpD_N"/>
</dbReference>
<dbReference type="FunFam" id="3.40.50.620:FF:000112">
    <property type="entry name" value="Sensor histidine kinase KdpD"/>
    <property type="match status" value="1"/>
</dbReference>
<dbReference type="Proteomes" id="UP000182375">
    <property type="component" value="Unassembled WGS sequence"/>
</dbReference>
<dbReference type="InterPro" id="IPR036097">
    <property type="entry name" value="HisK_dim/P_sf"/>
</dbReference>
<dbReference type="Pfam" id="PF02702">
    <property type="entry name" value="KdpD"/>
    <property type="match status" value="1"/>
</dbReference>
<dbReference type="SUPFAM" id="SSF47384">
    <property type="entry name" value="Homodimeric domain of signal transducing histidine kinase"/>
    <property type="match status" value="1"/>
</dbReference>
<dbReference type="InterPro" id="IPR003661">
    <property type="entry name" value="HisK_dim/P_dom"/>
</dbReference>
<dbReference type="CDD" id="cd00082">
    <property type="entry name" value="HisKA"/>
    <property type="match status" value="1"/>
</dbReference>
<evidence type="ECO:0000256" key="8">
    <source>
        <dbReference type="ARBA" id="ARBA00022741"/>
    </source>
</evidence>
<feature type="domain" description="Histidine kinase" evidence="16">
    <location>
        <begin position="620"/>
        <end position="831"/>
    </location>
</feature>
<gene>
    <name evidence="17" type="ORF">SAMN04490357_5796</name>
</gene>
<evidence type="ECO:0000256" key="10">
    <source>
        <dbReference type="ARBA" id="ARBA00022840"/>
    </source>
</evidence>
<dbReference type="InterPro" id="IPR038318">
    <property type="entry name" value="KdpD_sf"/>
</dbReference>
<dbReference type="Gene3D" id="3.40.50.620">
    <property type="entry name" value="HUPs"/>
    <property type="match status" value="1"/>
</dbReference>
<keyword evidence="7 15" id="KW-0812">Transmembrane</keyword>
<evidence type="ECO:0000256" key="7">
    <source>
        <dbReference type="ARBA" id="ARBA00022692"/>
    </source>
</evidence>
<dbReference type="InterPro" id="IPR036890">
    <property type="entry name" value="HATPase_C_sf"/>
</dbReference>
<evidence type="ECO:0000313" key="17">
    <source>
        <dbReference type="EMBL" id="SED77667.1"/>
    </source>
</evidence>
<evidence type="ECO:0000256" key="3">
    <source>
        <dbReference type="ARBA" id="ARBA00004236"/>
    </source>
</evidence>
<dbReference type="GO" id="GO:0005737">
    <property type="term" value="C:cytoplasm"/>
    <property type="evidence" value="ECO:0007669"/>
    <property type="project" value="UniProtKB-ARBA"/>
</dbReference>
<feature type="transmembrane region" description="Helical" evidence="15">
    <location>
        <begin position="380"/>
        <end position="398"/>
    </location>
</feature>
<evidence type="ECO:0000256" key="13">
    <source>
        <dbReference type="ARBA" id="ARBA00023136"/>
    </source>
</evidence>
<feature type="compositionally biased region" description="Low complexity" evidence="14">
    <location>
        <begin position="1067"/>
        <end position="1079"/>
    </location>
</feature>
<dbReference type="Gene3D" id="3.30.565.10">
    <property type="entry name" value="Histidine kinase-like ATPase, C-terminal domain"/>
    <property type="match status" value="1"/>
</dbReference>
<dbReference type="SMART" id="SM00387">
    <property type="entry name" value="HATPase_c"/>
    <property type="match status" value="1"/>
</dbReference>
<dbReference type="STRING" id="67331.SAMN04490357_5796"/>
<feature type="transmembrane region" description="Helical" evidence="15">
    <location>
        <begin position="410"/>
        <end position="437"/>
    </location>
</feature>
<dbReference type="InterPro" id="IPR004358">
    <property type="entry name" value="Sig_transdc_His_kin-like_C"/>
</dbReference>
<name>A0A1H5DFR1_9ACTN</name>
<feature type="compositionally biased region" description="Basic residues" evidence="14">
    <location>
        <begin position="903"/>
        <end position="935"/>
    </location>
</feature>
<dbReference type="CDD" id="cd04488">
    <property type="entry name" value="RecG_wedge_OBF"/>
    <property type="match status" value="1"/>
</dbReference>
<dbReference type="FunFam" id="3.40.50.300:FF:000483">
    <property type="entry name" value="Sensor histidine kinase KdpD"/>
    <property type="match status" value="1"/>
</dbReference>
<protein>
    <recommendedName>
        <fullName evidence="4">histidine kinase</fullName>
        <ecNumber evidence="4">2.7.13.3</ecNumber>
    </recommendedName>
</protein>
<feature type="transmembrane region" description="Helical" evidence="15">
    <location>
        <begin position="457"/>
        <end position="478"/>
    </location>
</feature>
<dbReference type="Gene3D" id="1.10.287.130">
    <property type="match status" value="1"/>
</dbReference>
<accession>A0A1H5DFR1</accession>
<dbReference type="InterPro" id="IPR027417">
    <property type="entry name" value="P-loop_NTPase"/>
</dbReference>
<evidence type="ECO:0000256" key="9">
    <source>
        <dbReference type="ARBA" id="ARBA00022777"/>
    </source>
</evidence>
<dbReference type="GO" id="GO:0005524">
    <property type="term" value="F:ATP binding"/>
    <property type="evidence" value="ECO:0007669"/>
    <property type="project" value="UniProtKB-KW"/>
</dbReference>
<dbReference type="SMART" id="SM00388">
    <property type="entry name" value="HisKA"/>
    <property type="match status" value="1"/>
</dbReference>
<dbReference type="SUPFAM" id="SSF52402">
    <property type="entry name" value="Adenine nucleotide alpha hydrolases-like"/>
    <property type="match status" value="1"/>
</dbReference>
<dbReference type="FunFam" id="1.10.287.130:FF:000021">
    <property type="entry name" value="Sensor histidine kinase KdpD"/>
    <property type="match status" value="1"/>
</dbReference>
<dbReference type="GO" id="GO:0005886">
    <property type="term" value="C:plasma membrane"/>
    <property type="evidence" value="ECO:0007669"/>
    <property type="project" value="UniProtKB-SubCell"/>
</dbReference>
<comment type="catalytic activity">
    <reaction evidence="1">
        <text>ATP + protein L-histidine = ADP + protein N-phospho-L-histidine.</text>
        <dbReference type="EC" id="2.7.13.3"/>
    </reaction>
</comment>
<dbReference type="InterPro" id="IPR025201">
    <property type="entry name" value="KdpD_TM"/>
</dbReference>
<dbReference type="Pfam" id="PF02518">
    <property type="entry name" value="HATPase_c"/>
    <property type="match status" value="1"/>
</dbReference>
<dbReference type="PRINTS" id="PR00344">
    <property type="entry name" value="BCTRLSENSOR"/>
</dbReference>
<keyword evidence="8" id="KW-0547">Nucleotide-binding</keyword>
<evidence type="ECO:0000256" key="12">
    <source>
        <dbReference type="ARBA" id="ARBA00023012"/>
    </source>
</evidence>
<comment type="subcellular location">
    <subcellularLocation>
        <location evidence="3">Cell membrane</location>
    </subcellularLocation>
    <subcellularLocation>
        <location evidence="2">Membrane</location>
        <topology evidence="2">Multi-pass membrane protein</topology>
    </subcellularLocation>
</comment>
<evidence type="ECO:0000256" key="4">
    <source>
        <dbReference type="ARBA" id="ARBA00012438"/>
    </source>
</evidence>
<feature type="region of interest" description="Disordered" evidence="14">
    <location>
        <begin position="811"/>
        <end position="1085"/>
    </location>
</feature>
<dbReference type="EMBL" id="FNTD01000004">
    <property type="protein sequence ID" value="SED77667.1"/>
    <property type="molecule type" value="Genomic_DNA"/>
</dbReference>
<dbReference type="InterPro" id="IPR012340">
    <property type="entry name" value="NA-bd_OB-fold"/>
</dbReference>
<dbReference type="PROSITE" id="PS50109">
    <property type="entry name" value="HIS_KIN"/>
    <property type="match status" value="1"/>
</dbReference>
<feature type="compositionally biased region" description="Basic residues" evidence="14">
    <location>
        <begin position="1024"/>
        <end position="1033"/>
    </location>
</feature>
<evidence type="ECO:0000313" key="18">
    <source>
        <dbReference type="Proteomes" id="UP000182375"/>
    </source>
</evidence>
<keyword evidence="5" id="KW-0597">Phosphoprotein</keyword>
<dbReference type="EC" id="2.7.13.3" evidence="4"/>
<feature type="compositionally biased region" description="Basic residues" evidence="14">
    <location>
        <begin position="966"/>
        <end position="981"/>
    </location>
</feature>
<dbReference type="Pfam" id="PF13493">
    <property type="entry name" value="DUF4118"/>
    <property type="match status" value="1"/>
</dbReference>
<evidence type="ECO:0000259" key="16">
    <source>
        <dbReference type="PROSITE" id="PS50109"/>
    </source>
</evidence>
<reference evidence="17 18" key="1">
    <citation type="submission" date="2016-10" db="EMBL/GenBank/DDBJ databases">
        <authorList>
            <person name="de Groot N.N."/>
        </authorList>
    </citation>
    <scope>NUCLEOTIDE SEQUENCE [LARGE SCALE GENOMIC DNA]</scope>
    <source>
        <strain evidence="17 18">DSM 40306</strain>
    </source>
</reference>
<evidence type="ECO:0000256" key="2">
    <source>
        <dbReference type="ARBA" id="ARBA00004141"/>
    </source>
</evidence>
<sequence>MARGKLRIYLGAAPGVGKTYAMLAEAHRRTERGTDCVVAFVEHHDRPRTEVMLHGLEQVPRKDLEYRGGVFGEMDVDAVLRRAPAVALVDELAHTNIPGSRNAKRWQDVEELLAAGIDVVSTVNIQHLESLGDVVESITGVRQRETVPDEVVRRADQIELVDMSPEALRRRMAHGNIYQPDKVDAALSNYFRPGNLTALRELALLWVADRVDEYLNQYRSEHRVSRIWGSRERIVVGLTGGPEGRTLIRRAARLAEKGAGGEVLAVYIARSDGLTSASPKELAVQRTLVEDLGGTFHQVVGDDIPAALLDFARGVNATQIVLGSSRRKTWQYVFGPGVGATVARDSGPDIDVHIVTHEEVAKGRGLPVARGARLGRTRILWGWATGIAGPAILALLLITVDIGLANDMLLFLAVTVAAALLGGLLPALASVAFGSLLLNYFYTPPLHRWTIADPKNIVAIVIFFWVAVSVASVVDLAARRTHQAARLRAESEILSFLAGNVLRGETSLEELLERVRETFAMESAALLERQSDVEPWNCVGRAGFGPALQRPEDADVDMPVGDHMALALTGRPLPAEDRRVLAAFGAQAAVVLDRRRLQEEADRARALAEGNRIRTALLAAVSHDLRTPLAGIKAAVSSLRSDDVDWSEADRAELLEGIEDGADRLDHLVGNLLDMSRLQTGTVTPLIREIDVDEVVPMALGGVPEDSVDLDVPETLPMIQADPGLLERAVANLVENAVKYSPPGRRVLVSASALADRVEVRVVDRGPGVPDAAKDRIFEPFQRYGDAPRGAGVGLGLAVARGFAEAMGGTLNAEDTPGGGLTMVLSLRSPNGTQPSAQPGPGTAATPAPRTPGRTTRNQKGRPYDEPEWGDAPDPHEGPRGRRRAADRARPRDQPQGTQVRGGRGRRRQDRPRPRRLPPPRRGRPRPGPARHGRRRGDQGPARLDPGADPGAVRPPLLRREGRGPGRGRRRLRHQALRHGRAAGPAAGRRAPRRAGRRRRGRPDRRGRRGVHRRPGREEGQPRRPGRPAHPHRVASAGGAGAQHRPPGQPEAAPPGGVGAVVRDGDQLPAGLHGAAAPQAGGGPLAPQTLHHRARNGVPVREVRRCAYRECERGYGAVGGPRYASCMSAVPRSEKPAGRLRRMFDRLSSSQEDLESEELREDAETAGCTKIGDCQDRQIVTVTGTLRTVTLRPRAGVPALEAELFDGSAALDVVWLGRRSIVGIEPGRKLIASGRISLSRGRRVLFNPKYELRPLGRE</sequence>
<feature type="compositionally biased region" description="Basic residues" evidence="14">
    <location>
        <begin position="990"/>
        <end position="1015"/>
    </location>
</feature>
<dbReference type="PANTHER" id="PTHR45569">
    <property type="entry name" value="SENSOR PROTEIN KDPD"/>
    <property type="match status" value="1"/>
</dbReference>
<keyword evidence="10" id="KW-0067">ATP-binding</keyword>
<evidence type="ECO:0000256" key="14">
    <source>
        <dbReference type="SAM" id="MobiDB-lite"/>
    </source>
</evidence>
<keyword evidence="13 15" id="KW-0472">Membrane</keyword>
<dbReference type="InterPro" id="IPR003594">
    <property type="entry name" value="HATPase_dom"/>
</dbReference>
<dbReference type="PANTHER" id="PTHR45569:SF1">
    <property type="entry name" value="SENSOR PROTEIN KDPD"/>
    <property type="match status" value="1"/>
</dbReference>
<evidence type="ECO:0000256" key="11">
    <source>
        <dbReference type="ARBA" id="ARBA00022989"/>
    </source>
</evidence>
<dbReference type="GO" id="GO:0000155">
    <property type="term" value="F:phosphorelay sensor kinase activity"/>
    <property type="evidence" value="ECO:0007669"/>
    <property type="project" value="InterPro"/>
</dbReference>
<dbReference type="InterPro" id="IPR052023">
    <property type="entry name" value="Histidine_kinase_KdpD"/>
</dbReference>
<dbReference type="InterPro" id="IPR014729">
    <property type="entry name" value="Rossmann-like_a/b/a_fold"/>
</dbReference>
<keyword evidence="12" id="KW-0902">Two-component regulatory system</keyword>
<feature type="compositionally biased region" description="Basic and acidic residues" evidence="14">
    <location>
        <begin position="873"/>
        <end position="893"/>
    </location>
</feature>
<evidence type="ECO:0000256" key="5">
    <source>
        <dbReference type="ARBA" id="ARBA00022553"/>
    </source>
</evidence>
<organism evidence="17 18">
    <name type="scientific">Streptomyces misionensis</name>
    <dbReference type="NCBI Taxonomy" id="67331"/>
    <lineage>
        <taxon>Bacteria</taxon>
        <taxon>Bacillati</taxon>
        <taxon>Actinomycetota</taxon>
        <taxon>Actinomycetes</taxon>
        <taxon>Kitasatosporales</taxon>
        <taxon>Streptomycetaceae</taxon>
        <taxon>Streptomyces</taxon>
    </lineage>
</organism>
<dbReference type="InterPro" id="IPR006016">
    <property type="entry name" value="UspA"/>
</dbReference>
<dbReference type="SUPFAM" id="SSF55874">
    <property type="entry name" value="ATPase domain of HSP90 chaperone/DNA topoisomerase II/histidine kinase"/>
    <property type="match status" value="1"/>
</dbReference>
<keyword evidence="11 15" id="KW-1133">Transmembrane helix</keyword>
<evidence type="ECO:0000256" key="6">
    <source>
        <dbReference type="ARBA" id="ARBA00022679"/>
    </source>
</evidence>
<dbReference type="Gene3D" id="2.40.50.140">
    <property type="entry name" value="Nucleic acid-binding proteins"/>
    <property type="match status" value="1"/>
</dbReference>
<feature type="compositionally biased region" description="Low complexity" evidence="14">
    <location>
        <begin position="839"/>
        <end position="856"/>
    </location>
</feature>
<dbReference type="CDD" id="cd00075">
    <property type="entry name" value="HATPase"/>
    <property type="match status" value="1"/>
</dbReference>
<evidence type="ECO:0000256" key="1">
    <source>
        <dbReference type="ARBA" id="ARBA00000085"/>
    </source>
</evidence>
<keyword evidence="6" id="KW-0808">Transferase</keyword>
<dbReference type="AlphaFoldDB" id="A0A1H5DFR1"/>
<feature type="compositionally biased region" description="Polar residues" evidence="14">
    <location>
        <begin position="828"/>
        <end position="837"/>
    </location>
</feature>
<dbReference type="Gene3D" id="1.20.120.620">
    <property type="entry name" value="Backbone structure of the membrane domain of e. Coli histidine kinase receptor kdpd"/>
    <property type="match status" value="1"/>
</dbReference>
<dbReference type="InterPro" id="IPR005467">
    <property type="entry name" value="His_kinase_dom"/>
</dbReference>